<dbReference type="EMBL" id="LAZR01006629">
    <property type="protein sequence ID" value="KKM90767.1"/>
    <property type="molecule type" value="Genomic_DNA"/>
</dbReference>
<comment type="caution">
    <text evidence="4">The sequence shown here is derived from an EMBL/GenBank/DDBJ whole genome shotgun (WGS) entry which is preliminary data.</text>
</comment>
<feature type="non-terminal residue" evidence="4">
    <location>
        <position position="503"/>
    </location>
</feature>
<name>A0A0F9PBM9_9ZZZZ</name>
<evidence type="ECO:0000259" key="3">
    <source>
        <dbReference type="Pfam" id="PF00884"/>
    </source>
</evidence>
<dbReference type="PANTHER" id="PTHR45953:SF1">
    <property type="entry name" value="IDURONATE 2-SULFATASE"/>
    <property type="match status" value="1"/>
</dbReference>
<feature type="domain" description="Sulfatase N-terminal" evidence="3">
    <location>
        <begin position="9"/>
        <end position="390"/>
    </location>
</feature>
<proteinExistence type="predicted"/>
<evidence type="ECO:0000256" key="2">
    <source>
        <dbReference type="ARBA" id="ARBA00022801"/>
    </source>
</evidence>
<dbReference type="SUPFAM" id="SSF53649">
    <property type="entry name" value="Alkaline phosphatase-like"/>
    <property type="match status" value="1"/>
</dbReference>
<dbReference type="AlphaFoldDB" id="A0A0F9PBM9"/>
<protein>
    <recommendedName>
        <fullName evidence="3">Sulfatase N-terminal domain-containing protein</fullName>
    </recommendedName>
</protein>
<gene>
    <name evidence="4" type="ORF">LCGC14_1235370</name>
</gene>
<dbReference type="InterPro" id="IPR017850">
    <property type="entry name" value="Alkaline_phosphatase_core_sf"/>
</dbReference>
<dbReference type="PANTHER" id="PTHR45953">
    <property type="entry name" value="IDURONATE 2-SULFATASE"/>
    <property type="match status" value="1"/>
</dbReference>
<dbReference type="Gene3D" id="3.40.720.10">
    <property type="entry name" value="Alkaline Phosphatase, subunit A"/>
    <property type="match status" value="1"/>
</dbReference>
<evidence type="ECO:0000256" key="1">
    <source>
        <dbReference type="ARBA" id="ARBA00022723"/>
    </source>
</evidence>
<dbReference type="InterPro" id="IPR000917">
    <property type="entry name" value="Sulfatase_N"/>
</dbReference>
<keyword evidence="2" id="KW-0378">Hydrolase</keyword>
<dbReference type="Pfam" id="PF00884">
    <property type="entry name" value="Sulfatase"/>
    <property type="match status" value="1"/>
</dbReference>
<dbReference type="GO" id="GO:0008484">
    <property type="term" value="F:sulfuric ester hydrolase activity"/>
    <property type="evidence" value="ECO:0007669"/>
    <property type="project" value="TreeGrafter"/>
</dbReference>
<dbReference type="GO" id="GO:0046872">
    <property type="term" value="F:metal ion binding"/>
    <property type="evidence" value="ECO:0007669"/>
    <property type="project" value="UniProtKB-KW"/>
</dbReference>
<evidence type="ECO:0000313" key="4">
    <source>
        <dbReference type="EMBL" id="KKM90767.1"/>
    </source>
</evidence>
<accession>A0A0F9PBM9</accession>
<organism evidence="4">
    <name type="scientific">marine sediment metagenome</name>
    <dbReference type="NCBI Taxonomy" id="412755"/>
    <lineage>
        <taxon>unclassified sequences</taxon>
        <taxon>metagenomes</taxon>
        <taxon>ecological metagenomes</taxon>
    </lineage>
</organism>
<dbReference type="GO" id="GO:0005737">
    <property type="term" value="C:cytoplasm"/>
    <property type="evidence" value="ECO:0007669"/>
    <property type="project" value="TreeGrafter"/>
</dbReference>
<reference evidence="4" key="1">
    <citation type="journal article" date="2015" name="Nature">
        <title>Complex archaea that bridge the gap between prokaryotes and eukaryotes.</title>
        <authorList>
            <person name="Spang A."/>
            <person name="Saw J.H."/>
            <person name="Jorgensen S.L."/>
            <person name="Zaremba-Niedzwiedzka K."/>
            <person name="Martijn J."/>
            <person name="Lind A.E."/>
            <person name="van Eijk R."/>
            <person name="Schleper C."/>
            <person name="Guy L."/>
            <person name="Ettema T.J."/>
        </authorList>
    </citation>
    <scope>NUCLEOTIDE SEQUENCE</scope>
</reference>
<sequence length="503" mass="57858">MVIMSEKMNVLFIITDQHRADHMSCAGNLILKTPNLDKLTSEGVRFTSAYVANPICMPNRASIFTGLYPNMHGIRTAGMNLPESTPTFTETLRENGYHTVEIGKIHLNWSILPFNKSTKSNESAYYWIIKDDRPQLPLPYYGFNEVDLLVGHGDICGGSHYMDWLEEKGPEYIPVIRKKTKTFFRKVSYRTEIPEELYPTAYVNERALGFLERYAKGDYGDKPFFLNISYPDPHHPVCPPGKYFDMYKAENIELPASFNDIERVKEHKFLKPLLNNPFFRGMVLRITTEKEARDFIAATYGSIAMLDNSIGQILDTLEKLNLANNTMVIYTSDHGDLMGDHGMILKGPCPYNGILNVPMIWKVPGVTQPATMDVLASSIDISKTILNLLKIPEKAQPPDMQGVDLTPVLEDHSKRVRDHCLIEHDEEIEMFKTKIRVRHLITENYKLTTYNGLKGYGDLFDRKNDPEEMNNIWFDEKHQSLRHELMEQLFHVNLNAQSRYPKR</sequence>
<keyword evidence="1" id="KW-0479">Metal-binding</keyword>